<sequence length="378" mass="43321">MVNKKLVIIFVIDMYDWGNNGTTMTARRTADYLRKQGHQVKILSTGIPENNKFVVPRRYIPIVSTVAKKQNFIFGKPEKDVIRQAFSQADIAHFFLPFELEIQAMEIAQEMHLPHCAAFHLQPENMIYNLQPKNSNILSDYLYRRFRNRFYNGFDHIHCPSQFIASQLVKRDYRSKLHVISNGIPDTFSPLINQGSNTDSKFHILSVGRLAPEKRQDILIEAVNGSKYRDSIQLHFAGYGPERSRLIKLGQKLPLSPTFDYYSQPDLVSLIHTCKLYVHPSDIEIEAISCLEAIACGLVPVISNSVKSAAPQFALDERSLFEAGDYVDLAHKIDYWIEHADERNRMSARYAESAHAYSIESSARKLEAMFYEVIEDAK</sequence>
<keyword evidence="3" id="KW-0808">Transferase</keyword>
<accession>A0A117LGQ4</accession>
<evidence type="ECO:0000259" key="1">
    <source>
        <dbReference type="Pfam" id="PF00534"/>
    </source>
</evidence>
<dbReference type="PATRIC" id="fig|167964.4.peg.654"/>
<gene>
    <name evidence="3" type="ORF">XD73_0895</name>
</gene>
<name>A0A117LGQ4_9CHLR</name>
<dbReference type="AlphaFoldDB" id="A0A117LGQ4"/>
<dbReference type="InterPro" id="IPR028098">
    <property type="entry name" value="Glyco_trans_4-like_N"/>
</dbReference>
<dbReference type="Pfam" id="PF13439">
    <property type="entry name" value="Glyco_transf_4"/>
    <property type="match status" value="1"/>
</dbReference>
<feature type="domain" description="Glycosyl transferase family 1" evidence="1">
    <location>
        <begin position="199"/>
        <end position="348"/>
    </location>
</feature>
<evidence type="ECO:0000313" key="4">
    <source>
        <dbReference type="Proteomes" id="UP000064249"/>
    </source>
</evidence>
<protein>
    <submittedName>
        <fullName evidence="3">Glycosyl transferase group 1</fullName>
    </submittedName>
</protein>
<dbReference type="Pfam" id="PF00534">
    <property type="entry name" value="Glycos_transf_1"/>
    <property type="match status" value="1"/>
</dbReference>
<dbReference type="Gene3D" id="3.40.50.2000">
    <property type="entry name" value="Glycogen Phosphorylase B"/>
    <property type="match status" value="2"/>
</dbReference>
<proteinExistence type="predicted"/>
<dbReference type="EMBL" id="LGFU01000052">
    <property type="protein sequence ID" value="KUK46228.1"/>
    <property type="molecule type" value="Genomic_DNA"/>
</dbReference>
<dbReference type="PANTHER" id="PTHR45947">
    <property type="entry name" value="SULFOQUINOVOSYL TRANSFERASE SQD2"/>
    <property type="match status" value="1"/>
</dbReference>
<reference evidence="3 4" key="1">
    <citation type="journal article" date="2015" name="MBio">
        <title>Genome-Resolved Metagenomic Analysis Reveals Roles for Candidate Phyla and Other Microbial Community Members in Biogeochemical Transformations in Oil Reservoirs.</title>
        <authorList>
            <person name="Hu P."/>
            <person name="Tom L."/>
            <person name="Singh A."/>
            <person name="Thomas B.C."/>
            <person name="Baker B.J."/>
            <person name="Piceno Y.M."/>
            <person name="Andersen G.L."/>
            <person name="Banfield J.F."/>
        </authorList>
    </citation>
    <scope>NUCLEOTIDE SEQUENCE [LARGE SCALE GENOMIC DNA]</scope>
    <source>
        <strain evidence="3">46_16</strain>
    </source>
</reference>
<dbReference type="Proteomes" id="UP000064249">
    <property type="component" value="Unassembled WGS sequence"/>
</dbReference>
<evidence type="ECO:0000313" key="3">
    <source>
        <dbReference type="EMBL" id="KUK46228.1"/>
    </source>
</evidence>
<dbReference type="PANTHER" id="PTHR45947:SF3">
    <property type="entry name" value="SULFOQUINOVOSYL TRANSFERASE SQD2"/>
    <property type="match status" value="1"/>
</dbReference>
<dbReference type="InterPro" id="IPR001296">
    <property type="entry name" value="Glyco_trans_1"/>
</dbReference>
<feature type="domain" description="Glycosyltransferase subfamily 4-like N-terminal" evidence="2">
    <location>
        <begin position="20"/>
        <end position="185"/>
    </location>
</feature>
<dbReference type="SUPFAM" id="SSF53756">
    <property type="entry name" value="UDP-Glycosyltransferase/glycogen phosphorylase"/>
    <property type="match status" value="1"/>
</dbReference>
<dbReference type="GO" id="GO:0016757">
    <property type="term" value="F:glycosyltransferase activity"/>
    <property type="evidence" value="ECO:0007669"/>
    <property type="project" value="InterPro"/>
</dbReference>
<evidence type="ECO:0000259" key="2">
    <source>
        <dbReference type="Pfam" id="PF13439"/>
    </source>
</evidence>
<organism evidence="3 4">
    <name type="scientific">Anaerolinea thermophila</name>
    <dbReference type="NCBI Taxonomy" id="167964"/>
    <lineage>
        <taxon>Bacteria</taxon>
        <taxon>Bacillati</taxon>
        <taxon>Chloroflexota</taxon>
        <taxon>Anaerolineae</taxon>
        <taxon>Anaerolineales</taxon>
        <taxon>Anaerolineaceae</taxon>
        <taxon>Anaerolinea</taxon>
    </lineage>
</organism>
<dbReference type="InterPro" id="IPR050194">
    <property type="entry name" value="Glycosyltransferase_grp1"/>
</dbReference>
<comment type="caution">
    <text evidence="3">The sequence shown here is derived from an EMBL/GenBank/DDBJ whole genome shotgun (WGS) entry which is preliminary data.</text>
</comment>